<evidence type="ECO:0000256" key="1">
    <source>
        <dbReference type="ARBA" id="ARBA00022490"/>
    </source>
</evidence>
<comment type="subunit">
    <text evidence="8">Homodimer.</text>
</comment>
<dbReference type="PIRSF" id="PIRSF006755">
    <property type="entry name" value="DTB_synth"/>
    <property type="match status" value="1"/>
</dbReference>
<comment type="function">
    <text evidence="8">Catalyzes a mechanistically unusual reaction, the ATP-dependent insertion of CO2 between the N7 and N8 nitrogen atoms of 7,8-diaminopelargonic acid (DAPA, also called 7,8-diammoniononanoate) to form a ureido ring.</text>
</comment>
<dbReference type="InterPro" id="IPR027417">
    <property type="entry name" value="P-loop_NTPase"/>
</dbReference>
<dbReference type="FunFam" id="3.40.50.300:FF:000292">
    <property type="entry name" value="ATP-dependent dethiobiotin synthetase BioD"/>
    <property type="match status" value="1"/>
</dbReference>
<evidence type="ECO:0000256" key="6">
    <source>
        <dbReference type="ARBA" id="ARBA00022840"/>
    </source>
</evidence>
<dbReference type="HAMAP" id="MF_00336">
    <property type="entry name" value="BioD"/>
    <property type="match status" value="1"/>
</dbReference>
<dbReference type="UniPathway" id="UPA00078">
    <property type="reaction ID" value="UER00161"/>
</dbReference>
<evidence type="ECO:0000256" key="2">
    <source>
        <dbReference type="ARBA" id="ARBA00022598"/>
    </source>
</evidence>
<reference evidence="9 10" key="1">
    <citation type="submission" date="2016-10" db="EMBL/GenBank/DDBJ databases">
        <authorList>
            <person name="de Groot N.N."/>
        </authorList>
    </citation>
    <scope>NUCLEOTIDE SEQUENCE [LARGE SCALE GENOMIC DNA]</scope>
    <source>
        <strain evidence="9 10">CGMCC 1.7659</strain>
    </source>
</reference>
<sequence length="235" mass="24607">MSRGIYVTGTDTGIGKTHAACLLLRNLSRDGITAVGMKPVASGCEWTPAGLRNADALDLIAASARASDYDDVNPYAFADPIAPHLAAADARITIDMERIGAAYSRLAGDDRYVVVEGVGGWLAPLGASLMQSDLARSLDLPVVLVVGLRLGCLNHALLSARAIEADGCTLIGWIGNAIDPDMARREDNIATLQTRIQAPLLGVVQHGADDASFAGAACLAVEPLLAAMREIHPRE</sequence>
<evidence type="ECO:0000256" key="5">
    <source>
        <dbReference type="ARBA" id="ARBA00022756"/>
    </source>
</evidence>
<keyword evidence="10" id="KW-1185">Reference proteome</keyword>
<dbReference type="RefSeq" id="WP_092404171.1">
    <property type="nucleotide sequence ID" value="NZ_FOVF01000002.1"/>
</dbReference>
<dbReference type="SUPFAM" id="SSF52540">
    <property type="entry name" value="P-loop containing nucleoside triphosphate hydrolases"/>
    <property type="match status" value="1"/>
</dbReference>
<feature type="binding site" evidence="8">
    <location>
        <position position="116"/>
    </location>
    <ligand>
        <name>Mg(2+)</name>
        <dbReference type="ChEBI" id="CHEBI:18420"/>
    </ligand>
</feature>
<feature type="binding site" evidence="8">
    <location>
        <position position="55"/>
    </location>
    <ligand>
        <name>ATP</name>
        <dbReference type="ChEBI" id="CHEBI:30616"/>
    </ligand>
</feature>
<evidence type="ECO:0000313" key="9">
    <source>
        <dbReference type="EMBL" id="SFM99603.1"/>
    </source>
</evidence>
<keyword evidence="5 8" id="KW-0093">Biotin biosynthesis</keyword>
<dbReference type="OrthoDB" id="9802097at2"/>
<feature type="binding site" evidence="8">
    <location>
        <position position="55"/>
    </location>
    <ligand>
        <name>Mg(2+)</name>
        <dbReference type="ChEBI" id="CHEBI:18420"/>
    </ligand>
</feature>
<dbReference type="Gene3D" id="3.40.50.300">
    <property type="entry name" value="P-loop containing nucleotide triphosphate hydrolases"/>
    <property type="match status" value="1"/>
</dbReference>
<dbReference type="GO" id="GO:0005524">
    <property type="term" value="F:ATP binding"/>
    <property type="evidence" value="ECO:0007669"/>
    <property type="project" value="UniProtKB-UniRule"/>
</dbReference>
<dbReference type="GO" id="GO:0042803">
    <property type="term" value="F:protein homodimerization activity"/>
    <property type="evidence" value="ECO:0007669"/>
    <property type="project" value="UniProtKB-ARBA"/>
</dbReference>
<keyword evidence="4 8" id="KW-0547">Nucleotide-binding</keyword>
<dbReference type="NCBIfam" id="TIGR00347">
    <property type="entry name" value="bioD"/>
    <property type="match status" value="1"/>
</dbReference>
<protein>
    <recommendedName>
        <fullName evidence="8">ATP-dependent dethiobiotin synthetase BioD</fullName>
        <ecNumber evidence="8">6.3.3.3</ecNumber>
    </recommendedName>
    <alternativeName>
        <fullName evidence="8">DTB synthetase</fullName>
        <shortName evidence="8">DTBS</shortName>
    </alternativeName>
    <alternativeName>
        <fullName evidence="8">Dethiobiotin synthase</fullName>
    </alternativeName>
</protein>
<dbReference type="Proteomes" id="UP000198575">
    <property type="component" value="Unassembled WGS sequence"/>
</dbReference>
<comment type="similarity">
    <text evidence="8">Belongs to the dethiobiotin synthetase family.</text>
</comment>
<dbReference type="GO" id="GO:0004141">
    <property type="term" value="F:dethiobiotin synthase activity"/>
    <property type="evidence" value="ECO:0007669"/>
    <property type="project" value="UniProtKB-UniRule"/>
</dbReference>
<feature type="binding site" evidence="8">
    <location>
        <position position="17"/>
    </location>
    <ligand>
        <name>Mg(2+)</name>
        <dbReference type="ChEBI" id="CHEBI:18420"/>
    </ligand>
</feature>
<dbReference type="PANTHER" id="PTHR43210">
    <property type="entry name" value="DETHIOBIOTIN SYNTHETASE"/>
    <property type="match status" value="1"/>
</dbReference>
<gene>
    <name evidence="8" type="primary">bioD</name>
    <name evidence="9" type="ORF">SAMN05216289_10212</name>
</gene>
<dbReference type="EMBL" id="FOVF01000002">
    <property type="protein sequence ID" value="SFM99603.1"/>
    <property type="molecule type" value="Genomic_DNA"/>
</dbReference>
<comment type="caution">
    <text evidence="8">Lacks conserved residue(s) required for the propagation of feature annotation.</text>
</comment>
<comment type="pathway">
    <text evidence="8">Cofactor biosynthesis; biotin biosynthesis; biotin from 7,8-diaminononanoate: step 1/2.</text>
</comment>
<comment type="catalytic activity">
    <reaction evidence="8">
        <text>(7R,8S)-7,8-diammoniononanoate + CO2 + ATP = (4R,5S)-dethiobiotin + ADP + phosphate + 3 H(+)</text>
        <dbReference type="Rhea" id="RHEA:15805"/>
        <dbReference type="ChEBI" id="CHEBI:15378"/>
        <dbReference type="ChEBI" id="CHEBI:16526"/>
        <dbReference type="ChEBI" id="CHEBI:30616"/>
        <dbReference type="ChEBI" id="CHEBI:43474"/>
        <dbReference type="ChEBI" id="CHEBI:149469"/>
        <dbReference type="ChEBI" id="CHEBI:149473"/>
        <dbReference type="ChEBI" id="CHEBI:456216"/>
        <dbReference type="EC" id="6.3.3.3"/>
    </reaction>
</comment>
<dbReference type="GO" id="GO:0000287">
    <property type="term" value="F:magnesium ion binding"/>
    <property type="evidence" value="ECO:0007669"/>
    <property type="project" value="UniProtKB-UniRule"/>
</dbReference>
<evidence type="ECO:0000256" key="3">
    <source>
        <dbReference type="ARBA" id="ARBA00022723"/>
    </source>
</evidence>
<keyword evidence="3 8" id="KW-0479">Metal-binding</keyword>
<dbReference type="Pfam" id="PF13500">
    <property type="entry name" value="AAA_26"/>
    <property type="match status" value="1"/>
</dbReference>
<feature type="active site" evidence="8">
    <location>
        <position position="38"/>
    </location>
</feature>
<feature type="binding site" evidence="8">
    <location>
        <position position="42"/>
    </location>
    <ligand>
        <name>substrate</name>
    </ligand>
</feature>
<keyword evidence="7 8" id="KW-0460">Magnesium</keyword>
<dbReference type="GO" id="GO:0005829">
    <property type="term" value="C:cytosol"/>
    <property type="evidence" value="ECO:0007669"/>
    <property type="project" value="TreeGrafter"/>
</dbReference>
<dbReference type="AlphaFoldDB" id="A0A1I4VEU8"/>
<dbReference type="STRING" id="578942.SAMN05216289_10212"/>
<evidence type="ECO:0000256" key="4">
    <source>
        <dbReference type="ARBA" id="ARBA00022741"/>
    </source>
</evidence>
<name>A0A1I4VEU8_9GAMM</name>
<feature type="binding site" evidence="8">
    <location>
        <begin position="116"/>
        <end position="119"/>
    </location>
    <ligand>
        <name>ATP</name>
        <dbReference type="ChEBI" id="CHEBI:30616"/>
    </ligand>
</feature>
<proteinExistence type="inferred from homology"/>
<evidence type="ECO:0000256" key="8">
    <source>
        <dbReference type="HAMAP-Rule" id="MF_00336"/>
    </source>
</evidence>
<comment type="subcellular location">
    <subcellularLocation>
        <location evidence="8">Cytoplasm</location>
    </subcellularLocation>
</comment>
<feature type="binding site" evidence="8">
    <location>
        <begin position="13"/>
        <end position="18"/>
    </location>
    <ligand>
        <name>ATP</name>
        <dbReference type="ChEBI" id="CHEBI:30616"/>
    </ligand>
</feature>
<dbReference type="GO" id="GO:0009102">
    <property type="term" value="P:biotin biosynthetic process"/>
    <property type="evidence" value="ECO:0007669"/>
    <property type="project" value="UniProtKB-UniRule"/>
</dbReference>
<dbReference type="PANTHER" id="PTHR43210:SF5">
    <property type="entry name" value="DETHIOBIOTIN SYNTHETASE"/>
    <property type="match status" value="1"/>
</dbReference>
<evidence type="ECO:0000313" key="10">
    <source>
        <dbReference type="Proteomes" id="UP000198575"/>
    </source>
</evidence>
<keyword evidence="6 8" id="KW-0067">ATP-binding</keyword>
<evidence type="ECO:0000256" key="7">
    <source>
        <dbReference type="ARBA" id="ARBA00022842"/>
    </source>
</evidence>
<organism evidence="9 10">
    <name type="scientific">Dokdonella immobilis</name>
    <dbReference type="NCBI Taxonomy" id="578942"/>
    <lineage>
        <taxon>Bacteria</taxon>
        <taxon>Pseudomonadati</taxon>
        <taxon>Pseudomonadota</taxon>
        <taxon>Gammaproteobacteria</taxon>
        <taxon>Lysobacterales</taxon>
        <taxon>Rhodanobacteraceae</taxon>
        <taxon>Dokdonella</taxon>
    </lineage>
</organism>
<dbReference type="InterPro" id="IPR004472">
    <property type="entry name" value="DTB_synth_BioD"/>
</dbReference>
<comment type="cofactor">
    <cofactor evidence="8">
        <name>Mg(2+)</name>
        <dbReference type="ChEBI" id="CHEBI:18420"/>
    </cofactor>
</comment>
<accession>A0A1I4VEU8</accession>
<dbReference type="EC" id="6.3.3.3" evidence="8"/>
<dbReference type="CDD" id="cd03109">
    <property type="entry name" value="DTBS"/>
    <property type="match status" value="1"/>
</dbReference>
<keyword evidence="1 8" id="KW-0963">Cytoplasm</keyword>
<keyword evidence="2 8" id="KW-0436">Ligase</keyword>